<evidence type="ECO:0000313" key="3">
    <source>
        <dbReference type="Proteomes" id="UP001472866"/>
    </source>
</evidence>
<reference evidence="2 3" key="1">
    <citation type="submission" date="2024-03" db="EMBL/GenBank/DDBJ databases">
        <title>Complete genome sequence of the green alga Chloropicon roscoffensis RCC1871.</title>
        <authorList>
            <person name="Lemieux C."/>
            <person name="Pombert J.-F."/>
            <person name="Otis C."/>
            <person name="Turmel M."/>
        </authorList>
    </citation>
    <scope>NUCLEOTIDE SEQUENCE [LARGE SCALE GENOMIC DNA]</scope>
    <source>
        <strain evidence="2 3">RCC1871</strain>
    </source>
</reference>
<feature type="region of interest" description="Disordered" evidence="1">
    <location>
        <begin position="17"/>
        <end position="67"/>
    </location>
</feature>
<dbReference type="AlphaFoldDB" id="A0AAX4PMB8"/>
<name>A0AAX4PMB8_9CHLO</name>
<evidence type="ECO:0000313" key="2">
    <source>
        <dbReference type="EMBL" id="WZN67037.1"/>
    </source>
</evidence>
<sequence>MDFHLQYLSPHNLSALDVTWSAPPSDDEDSMAMERTTSLSSACSSSTPASRRHSRSQGVPPSPVSVLKDEEDFSRCNTLTSSSCAFSSSKSHNNFSLQSIDEDDGGYECSRQSSAVSVSSAASGASSATSVDWLNCYATSVLEPKRVPATFASPAKAHISAAGSHGLSDFSSPAGSLSGFSTPSPVHRGHDLTPPRPPGVQRTRKQLAMQLDDLIHSMDRKIKTSLAASRTAEEDQNSHGTADCRAKRGSLESSFGMDSEEEEEFAMEEVELGAERELLRSMESLWSGTFGDDDDDDD</sequence>
<proteinExistence type="predicted"/>
<feature type="compositionally biased region" description="Polar residues" evidence="1">
    <location>
        <begin position="172"/>
        <end position="184"/>
    </location>
</feature>
<dbReference type="Proteomes" id="UP001472866">
    <property type="component" value="Chromosome 17"/>
</dbReference>
<protein>
    <submittedName>
        <fullName evidence="2">Uncharacterized protein</fullName>
    </submittedName>
</protein>
<feature type="compositionally biased region" description="Basic and acidic residues" evidence="1">
    <location>
        <begin position="231"/>
        <end position="250"/>
    </location>
</feature>
<organism evidence="2 3">
    <name type="scientific">Chloropicon roscoffensis</name>
    <dbReference type="NCBI Taxonomy" id="1461544"/>
    <lineage>
        <taxon>Eukaryota</taxon>
        <taxon>Viridiplantae</taxon>
        <taxon>Chlorophyta</taxon>
        <taxon>Chloropicophyceae</taxon>
        <taxon>Chloropicales</taxon>
        <taxon>Chloropicaceae</taxon>
        <taxon>Chloropicon</taxon>
    </lineage>
</organism>
<feature type="region of interest" description="Disordered" evidence="1">
    <location>
        <begin position="228"/>
        <end position="261"/>
    </location>
</feature>
<gene>
    <name evidence="2" type="ORF">HKI87_17g86090</name>
</gene>
<dbReference type="EMBL" id="CP151517">
    <property type="protein sequence ID" value="WZN67037.1"/>
    <property type="molecule type" value="Genomic_DNA"/>
</dbReference>
<keyword evidence="3" id="KW-1185">Reference proteome</keyword>
<evidence type="ECO:0000256" key="1">
    <source>
        <dbReference type="SAM" id="MobiDB-lite"/>
    </source>
</evidence>
<feature type="compositionally biased region" description="Low complexity" evidence="1">
    <location>
        <begin position="35"/>
        <end position="49"/>
    </location>
</feature>
<accession>A0AAX4PMB8</accession>
<feature type="region of interest" description="Disordered" evidence="1">
    <location>
        <begin position="172"/>
        <end position="202"/>
    </location>
</feature>